<dbReference type="Pfam" id="PF12890">
    <property type="entry name" value="DHOase"/>
    <property type="match status" value="1"/>
</dbReference>
<dbReference type="InterPro" id="IPR011059">
    <property type="entry name" value="Metal-dep_hydrolase_composite"/>
</dbReference>
<feature type="domain" description="Dihydroorotase catalytic" evidence="2">
    <location>
        <begin position="55"/>
        <end position="238"/>
    </location>
</feature>
<dbReference type="GO" id="GO:0004151">
    <property type="term" value="F:dihydroorotase activity"/>
    <property type="evidence" value="ECO:0007669"/>
    <property type="project" value="InterPro"/>
</dbReference>
<dbReference type="InterPro" id="IPR050138">
    <property type="entry name" value="DHOase/Allantoinase_Hydrolase"/>
</dbReference>
<gene>
    <name evidence="3" type="ORF">HOC_09354</name>
</gene>
<dbReference type="InterPro" id="IPR024403">
    <property type="entry name" value="DHOase_cat"/>
</dbReference>
<comment type="caution">
    <text evidence="3">The sequence shown here is derived from an EMBL/GenBank/DDBJ whole genome shotgun (WGS) entry which is preliminary data.</text>
</comment>
<evidence type="ECO:0000313" key="4">
    <source>
        <dbReference type="Proteomes" id="UP000024942"/>
    </source>
</evidence>
<sequence length="430" mass="45405">MSLSIHNARLLDPATGLDEPGAIFIDKGKIKDVAKGQSGPHGDAKESLDAGGLCLAPGLIDLRVKTGEPGDEQKETLATASRAAIAGGVTSFVVMPDTRPVVDDVALVRFIIEQARKTAKARIYPSGALTVGLKGEQMAEIGLMADADAIIFTNGDMPIANASIMKRVMTYAASRNALVMSRPDERALSGSGVMNAGALAARIGLSGIPPEAEWIGAARDVMLAEATGCRLVVDQVSTERTLQIIAAARGRGAKIHATVAAHTLFFNERDVGDYLTYCKVNPPFRDEDTRQGLIAALKRGEIDAVVSAHDPQPPEEKRLPFGEAAFGAAGLETTLSALMSLVNDADLPLLDALAPVTCRPADLLGLPQGRLKTGAPADLILFDPGKPWLCVREDLRSRSTNSPFDGRRLQGRVIRTLVGGETVFEYAPAG</sequence>
<dbReference type="GO" id="GO:0046872">
    <property type="term" value="F:metal ion binding"/>
    <property type="evidence" value="ECO:0007669"/>
    <property type="project" value="InterPro"/>
</dbReference>
<dbReference type="AlphaFoldDB" id="A0A059G726"/>
<dbReference type="OrthoDB" id="9803027at2"/>
<evidence type="ECO:0000256" key="1">
    <source>
        <dbReference type="ARBA" id="ARBA00022975"/>
    </source>
</evidence>
<dbReference type="GO" id="GO:0006145">
    <property type="term" value="P:purine nucleobase catabolic process"/>
    <property type="evidence" value="ECO:0007669"/>
    <property type="project" value="TreeGrafter"/>
</dbReference>
<dbReference type="Proteomes" id="UP000024942">
    <property type="component" value="Unassembled WGS sequence"/>
</dbReference>
<dbReference type="RefSeq" id="WP_035537849.1">
    <property type="nucleotide sequence ID" value="NZ_ARYL01000012.1"/>
</dbReference>
<dbReference type="SUPFAM" id="SSF51338">
    <property type="entry name" value="Composite domain of metallo-dependent hydrolases"/>
    <property type="match status" value="1"/>
</dbReference>
<keyword evidence="1" id="KW-0665">Pyrimidine biosynthesis</keyword>
<protein>
    <submittedName>
        <fullName evidence="3">Putative dihydroorotase</fullName>
    </submittedName>
</protein>
<dbReference type="PATRIC" id="fig|1280953.3.peg.1888"/>
<organism evidence="3 4">
    <name type="scientific">Hyphomonas oceanitis SCH89</name>
    <dbReference type="NCBI Taxonomy" id="1280953"/>
    <lineage>
        <taxon>Bacteria</taxon>
        <taxon>Pseudomonadati</taxon>
        <taxon>Pseudomonadota</taxon>
        <taxon>Alphaproteobacteria</taxon>
        <taxon>Hyphomonadales</taxon>
        <taxon>Hyphomonadaceae</taxon>
        <taxon>Hyphomonas</taxon>
    </lineage>
</organism>
<dbReference type="InterPro" id="IPR032466">
    <property type="entry name" value="Metal_Hydrolase"/>
</dbReference>
<dbReference type="PANTHER" id="PTHR43668">
    <property type="entry name" value="ALLANTOINASE"/>
    <property type="match status" value="1"/>
</dbReference>
<dbReference type="CDD" id="cd01317">
    <property type="entry name" value="DHOase_IIa"/>
    <property type="match status" value="1"/>
</dbReference>
<dbReference type="EMBL" id="ARYL01000012">
    <property type="protein sequence ID" value="KDA02642.1"/>
    <property type="molecule type" value="Genomic_DNA"/>
</dbReference>
<evidence type="ECO:0000259" key="2">
    <source>
        <dbReference type="Pfam" id="PF12890"/>
    </source>
</evidence>
<reference evidence="3 4" key="1">
    <citation type="journal article" date="2014" name="Antonie Van Leeuwenhoek">
        <title>Hyphomonas beringensis sp. nov. and Hyphomonas chukchiensis sp. nov., isolated from surface seawater of the Bering Sea and Chukchi Sea.</title>
        <authorList>
            <person name="Li C."/>
            <person name="Lai Q."/>
            <person name="Li G."/>
            <person name="Dong C."/>
            <person name="Wang J."/>
            <person name="Liao Y."/>
            <person name="Shao Z."/>
        </authorList>
    </citation>
    <scope>NUCLEOTIDE SEQUENCE [LARGE SCALE GENOMIC DNA]</scope>
    <source>
        <strain evidence="3 4">SCH89</strain>
    </source>
</reference>
<keyword evidence="4" id="KW-1185">Reference proteome</keyword>
<dbReference type="InterPro" id="IPR004722">
    <property type="entry name" value="DHOase"/>
</dbReference>
<dbReference type="SUPFAM" id="SSF51556">
    <property type="entry name" value="Metallo-dependent hydrolases"/>
    <property type="match status" value="1"/>
</dbReference>
<dbReference type="Gene3D" id="3.20.20.140">
    <property type="entry name" value="Metal-dependent hydrolases"/>
    <property type="match status" value="1"/>
</dbReference>
<dbReference type="STRING" id="1280953.HOC_09354"/>
<dbReference type="PANTHER" id="PTHR43668:SF2">
    <property type="entry name" value="ALLANTOINASE"/>
    <property type="match status" value="1"/>
</dbReference>
<dbReference type="GO" id="GO:0004038">
    <property type="term" value="F:allantoinase activity"/>
    <property type="evidence" value="ECO:0007669"/>
    <property type="project" value="TreeGrafter"/>
</dbReference>
<dbReference type="GO" id="GO:0005737">
    <property type="term" value="C:cytoplasm"/>
    <property type="evidence" value="ECO:0007669"/>
    <property type="project" value="TreeGrafter"/>
</dbReference>
<name>A0A059G726_9PROT</name>
<dbReference type="NCBIfam" id="TIGR00857">
    <property type="entry name" value="pyrC_multi"/>
    <property type="match status" value="1"/>
</dbReference>
<evidence type="ECO:0000313" key="3">
    <source>
        <dbReference type="EMBL" id="KDA02642.1"/>
    </source>
</evidence>
<accession>A0A059G726</accession>
<dbReference type="eggNOG" id="COG0044">
    <property type="taxonomic scope" value="Bacteria"/>
</dbReference>
<dbReference type="Gene3D" id="2.30.40.10">
    <property type="entry name" value="Urease, subunit C, domain 1"/>
    <property type="match status" value="1"/>
</dbReference>
<proteinExistence type="predicted"/>
<dbReference type="GO" id="GO:0006221">
    <property type="term" value="P:pyrimidine nucleotide biosynthetic process"/>
    <property type="evidence" value="ECO:0007669"/>
    <property type="project" value="UniProtKB-KW"/>
</dbReference>